<gene>
    <name evidence="3" type="ORF">JL102_22165</name>
</gene>
<dbReference type="InterPro" id="IPR007372">
    <property type="entry name" value="Lipid/polyisoprenoid-bd_YceI"/>
</dbReference>
<dbReference type="RefSeq" id="WP_202246663.1">
    <property type="nucleotide sequence ID" value="NZ_JAESIY010000018.1"/>
</dbReference>
<proteinExistence type="predicted"/>
<accession>A0A937K2R0</accession>
<sequence length="194" mass="21442">MKNILFFLGFSLIMSGASYAQTTWIIDPSHSSIQFEVPHMTVSSVTGTFTSYAGTLTSKSKQEFDGAKITTTIEVNSITTNNMERDKNLKDEDFFNAAKYPEIKFESTSFTNTSGNHYKITGNLTIKGITKEITLLAEFGGIISINNKQKAGFKATATINRFNYGLQWNDVLDNGGLIVGEKVDIIINAELLKQ</sequence>
<dbReference type="Gene3D" id="2.40.128.110">
    <property type="entry name" value="Lipid/polyisoprenoid-binding, YceI-like"/>
    <property type="match status" value="1"/>
</dbReference>
<reference evidence="3" key="1">
    <citation type="submission" date="2021-01" db="EMBL/GenBank/DDBJ databases">
        <title>Fulvivirga kasyanovii gen. nov., sp nov., a novel member of the phylum Bacteroidetes isolated from seawater in a mussel farm.</title>
        <authorList>
            <person name="Zhao L.-H."/>
            <person name="Wang Z.-J."/>
        </authorList>
    </citation>
    <scope>NUCLEOTIDE SEQUENCE</scope>
    <source>
        <strain evidence="3">2943</strain>
    </source>
</reference>
<keyword evidence="4" id="KW-1185">Reference proteome</keyword>
<evidence type="ECO:0000259" key="2">
    <source>
        <dbReference type="SMART" id="SM00867"/>
    </source>
</evidence>
<dbReference type="Proteomes" id="UP000659388">
    <property type="component" value="Unassembled WGS sequence"/>
</dbReference>
<evidence type="ECO:0000313" key="3">
    <source>
        <dbReference type="EMBL" id="MBL3658871.1"/>
    </source>
</evidence>
<comment type="caution">
    <text evidence="3">The sequence shown here is derived from an EMBL/GenBank/DDBJ whole genome shotgun (WGS) entry which is preliminary data.</text>
</comment>
<feature type="chain" id="PRO_5037279218" evidence="1">
    <location>
        <begin position="21"/>
        <end position="194"/>
    </location>
</feature>
<dbReference type="PANTHER" id="PTHR34406:SF1">
    <property type="entry name" value="PROTEIN YCEI"/>
    <property type="match status" value="1"/>
</dbReference>
<name>A0A937K2R0_9BACT</name>
<organism evidence="3 4">
    <name type="scientific">Fulvivirga sediminis</name>
    <dbReference type="NCBI Taxonomy" id="2803949"/>
    <lineage>
        <taxon>Bacteria</taxon>
        <taxon>Pseudomonadati</taxon>
        <taxon>Bacteroidota</taxon>
        <taxon>Cytophagia</taxon>
        <taxon>Cytophagales</taxon>
        <taxon>Fulvivirgaceae</taxon>
        <taxon>Fulvivirga</taxon>
    </lineage>
</organism>
<dbReference type="PANTHER" id="PTHR34406">
    <property type="entry name" value="PROTEIN YCEI"/>
    <property type="match status" value="1"/>
</dbReference>
<dbReference type="SUPFAM" id="SSF101874">
    <property type="entry name" value="YceI-like"/>
    <property type="match status" value="1"/>
</dbReference>
<dbReference type="AlphaFoldDB" id="A0A937K2R0"/>
<protein>
    <submittedName>
        <fullName evidence="3">YceI family protein</fullName>
    </submittedName>
</protein>
<dbReference type="SMART" id="SM00867">
    <property type="entry name" value="YceI"/>
    <property type="match status" value="1"/>
</dbReference>
<evidence type="ECO:0000313" key="4">
    <source>
        <dbReference type="Proteomes" id="UP000659388"/>
    </source>
</evidence>
<dbReference type="Pfam" id="PF04264">
    <property type="entry name" value="YceI"/>
    <property type="match status" value="1"/>
</dbReference>
<evidence type="ECO:0000256" key="1">
    <source>
        <dbReference type="SAM" id="SignalP"/>
    </source>
</evidence>
<keyword evidence="1" id="KW-0732">Signal</keyword>
<feature type="domain" description="Lipid/polyisoprenoid-binding YceI-like" evidence="2">
    <location>
        <begin position="23"/>
        <end position="192"/>
    </location>
</feature>
<feature type="signal peptide" evidence="1">
    <location>
        <begin position="1"/>
        <end position="20"/>
    </location>
</feature>
<dbReference type="InterPro" id="IPR036761">
    <property type="entry name" value="TTHA0802/YceI-like_sf"/>
</dbReference>
<dbReference type="EMBL" id="JAESIY010000018">
    <property type="protein sequence ID" value="MBL3658871.1"/>
    <property type="molecule type" value="Genomic_DNA"/>
</dbReference>